<dbReference type="PANTHER" id="PTHR43312">
    <property type="entry name" value="D-THREO-ALDOSE 1-DEHYDROGENASE"/>
    <property type="match status" value="1"/>
</dbReference>
<feature type="domain" description="NADP-dependent oxidoreductase" evidence="1">
    <location>
        <begin position="50"/>
        <end position="295"/>
    </location>
</feature>
<name>A0A239KR18_EKHLU</name>
<proteinExistence type="predicted"/>
<dbReference type="RefSeq" id="WP_089357521.1">
    <property type="nucleotide sequence ID" value="NZ_FZPD01000004.1"/>
</dbReference>
<dbReference type="PANTHER" id="PTHR43312:SF1">
    <property type="entry name" value="NADP-DEPENDENT OXIDOREDUCTASE DOMAIN-CONTAINING PROTEIN"/>
    <property type="match status" value="1"/>
</dbReference>
<dbReference type="Gene3D" id="3.20.20.100">
    <property type="entry name" value="NADP-dependent oxidoreductase domain"/>
    <property type="match status" value="1"/>
</dbReference>
<dbReference type="AlphaFoldDB" id="A0A239KR18"/>
<reference evidence="2 3" key="1">
    <citation type="submission" date="2017-06" db="EMBL/GenBank/DDBJ databases">
        <authorList>
            <person name="Kim H.J."/>
            <person name="Triplett B.A."/>
        </authorList>
    </citation>
    <scope>NUCLEOTIDE SEQUENCE [LARGE SCALE GENOMIC DNA]</scope>
    <source>
        <strain evidence="2 3">DSM 19307</strain>
    </source>
</reference>
<dbReference type="Pfam" id="PF00248">
    <property type="entry name" value="Aldo_ket_red"/>
    <property type="match status" value="1"/>
</dbReference>
<dbReference type="EMBL" id="FZPD01000004">
    <property type="protein sequence ID" value="SNT20505.1"/>
    <property type="molecule type" value="Genomic_DNA"/>
</dbReference>
<accession>A0A239KR18</accession>
<evidence type="ECO:0000313" key="2">
    <source>
        <dbReference type="EMBL" id="SNT20505.1"/>
    </source>
</evidence>
<dbReference type="Proteomes" id="UP000198393">
    <property type="component" value="Unassembled WGS sequence"/>
</dbReference>
<protein>
    <submittedName>
        <fullName evidence="2">Aldo/keto reductase</fullName>
    </submittedName>
</protein>
<evidence type="ECO:0000259" key="1">
    <source>
        <dbReference type="Pfam" id="PF00248"/>
    </source>
</evidence>
<sequence>MNYKMLSRRKALKHITVGCIAIGMPKVLFSQNDQIMKRAIPSTGEKIGVVGLGTWQTFDVGNSSSAQEPLKEVLKALVDGGGNVIDSSPMYGSSEKVVGDLSTELGLEKELFCATKVWTSGKQSGIDQMNASMRKMKANPMDLMQIHNLQDWKTHIKTLYDWKDRGLIRYIGITHYVDSAHDDLERIIKSENIDFVQVNYSINDRKAEKSLLPSAKDKGVAVLTNRPYSGGSLFRKLRGQHLPEWASEFDCKSWGQFFLKYLLSNEAVTCVIPGTSKEKHMIDNMGAGLGRLPDKGHLKRMIELIS</sequence>
<organism evidence="2 3">
    <name type="scientific">Ekhidna lutea</name>
    <dbReference type="NCBI Taxonomy" id="447679"/>
    <lineage>
        <taxon>Bacteria</taxon>
        <taxon>Pseudomonadati</taxon>
        <taxon>Bacteroidota</taxon>
        <taxon>Cytophagia</taxon>
        <taxon>Cytophagales</taxon>
        <taxon>Reichenbachiellaceae</taxon>
        <taxon>Ekhidna</taxon>
    </lineage>
</organism>
<evidence type="ECO:0000313" key="3">
    <source>
        <dbReference type="Proteomes" id="UP000198393"/>
    </source>
</evidence>
<dbReference type="InterPro" id="IPR023210">
    <property type="entry name" value="NADP_OxRdtase_dom"/>
</dbReference>
<gene>
    <name evidence="2" type="ORF">SAMN05421640_2844</name>
</gene>
<dbReference type="CDD" id="cd19095">
    <property type="entry name" value="AKR_PA4992-like"/>
    <property type="match status" value="1"/>
</dbReference>
<dbReference type="OrthoDB" id="9783572at2"/>
<dbReference type="SUPFAM" id="SSF51430">
    <property type="entry name" value="NAD(P)-linked oxidoreductase"/>
    <property type="match status" value="1"/>
</dbReference>
<dbReference type="InterPro" id="IPR036812">
    <property type="entry name" value="NAD(P)_OxRdtase_dom_sf"/>
</dbReference>
<dbReference type="InterPro" id="IPR053135">
    <property type="entry name" value="AKR2_Oxidoreductase"/>
</dbReference>
<keyword evidence="3" id="KW-1185">Reference proteome</keyword>